<gene>
    <name evidence="1" type="ORF">NCTC11341_04428</name>
</gene>
<reference evidence="1 2" key="1">
    <citation type="submission" date="2018-06" db="EMBL/GenBank/DDBJ databases">
        <authorList>
            <consortium name="Pathogen Informatics"/>
            <person name="Doyle S."/>
        </authorList>
    </citation>
    <scope>NUCLEOTIDE SEQUENCE [LARGE SCALE GENOMIC DNA]</scope>
    <source>
        <strain evidence="1 2">NCTC11341</strain>
    </source>
</reference>
<protein>
    <submittedName>
        <fullName evidence="1">Uncharacterized protein</fullName>
    </submittedName>
</protein>
<sequence>MRFVGRIRCASIASDNKCRMLRKCLIWPTDSMRFVGRIRCASIASDNKCRMLRKCLIRPTDSMRFVGRIRCASIASDNKYRMRPTFTWRFLHLTVFIEVNQTTRLDNLALFSSQTFHIERNFRYRRIFMDHITLNVVPGLSSAALMPGM</sequence>
<dbReference type="Proteomes" id="UP000254428">
    <property type="component" value="Unassembled WGS sequence"/>
</dbReference>
<dbReference type="EMBL" id="UGBT01000002">
    <property type="protein sequence ID" value="STH72736.1"/>
    <property type="molecule type" value="Genomic_DNA"/>
</dbReference>
<accession>A0A376P331</accession>
<evidence type="ECO:0000313" key="2">
    <source>
        <dbReference type="Proteomes" id="UP000254428"/>
    </source>
</evidence>
<name>A0A376P331_ECOLX</name>
<organism evidence="1 2">
    <name type="scientific">Escherichia coli</name>
    <dbReference type="NCBI Taxonomy" id="562"/>
    <lineage>
        <taxon>Bacteria</taxon>
        <taxon>Pseudomonadati</taxon>
        <taxon>Pseudomonadota</taxon>
        <taxon>Gammaproteobacteria</taxon>
        <taxon>Enterobacterales</taxon>
        <taxon>Enterobacteriaceae</taxon>
        <taxon>Escherichia</taxon>
    </lineage>
</organism>
<proteinExistence type="predicted"/>
<dbReference type="AlphaFoldDB" id="A0A376P331"/>
<evidence type="ECO:0000313" key="1">
    <source>
        <dbReference type="EMBL" id="STH72736.1"/>
    </source>
</evidence>